<feature type="domain" description="Cytochrome c" evidence="6">
    <location>
        <begin position="36"/>
        <end position="124"/>
    </location>
</feature>
<dbReference type="PROSITE" id="PS51257">
    <property type="entry name" value="PROKAR_LIPOPROTEIN"/>
    <property type="match status" value="1"/>
</dbReference>
<keyword evidence="8" id="KW-1185">Reference proteome</keyword>
<feature type="chain" id="PRO_5020885272" evidence="5">
    <location>
        <begin position="19"/>
        <end position="143"/>
    </location>
</feature>
<evidence type="ECO:0000313" key="8">
    <source>
        <dbReference type="Proteomes" id="UP000289703"/>
    </source>
</evidence>
<keyword evidence="2 4" id="KW-0479">Metal-binding</keyword>
<dbReference type="InterPro" id="IPR009056">
    <property type="entry name" value="Cyt_c-like_dom"/>
</dbReference>
<dbReference type="AlphaFoldDB" id="A0A4Q1JNY8"/>
<comment type="caution">
    <text evidence="7">The sequence shown here is derived from an EMBL/GenBank/DDBJ whole genome shotgun (WGS) entry which is preliminary data.</text>
</comment>
<dbReference type="PANTHER" id="PTHR35008">
    <property type="entry name" value="BLL4482 PROTEIN-RELATED"/>
    <property type="match status" value="1"/>
</dbReference>
<dbReference type="Proteomes" id="UP000289703">
    <property type="component" value="Unassembled WGS sequence"/>
</dbReference>
<dbReference type="EMBL" id="SAXA01000002">
    <property type="protein sequence ID" value="RXQ96598.1"/>
    <property type="molecule type" value="Genomic_DNA"/>
</dbReference>
<dbReference type="PANTHER" id="PTHR35008:SF8">
    <property type="entry name" value="ALCOHOL DEHYDROGENASE CYTOCHROME C SUBUNIT"/>
    <property type="match status" value="1"/>
</dbReference>
<dbReference type="GO" id="GO:0046872">
    <property type="term" value="F:metal ion binding"/>
    <property type="evidence" value="ECO:0007669"/>
    <property type="project" value="UniProtKB-KW"/>
</dbReference>
<keyword evidence="5" id="KW-0732">Signal</keyword>
<evidence type="ECO:0000256" key="3">
    <source>
        <dbReference type="ARBA" id="ARBA00023004"/>
    </source>
</evidence>
<evidence type="ECO:0000256" key="1">
    <source>
        <dbReference type="ARBA" id="ARBA00022617"/>
    </source>
</evidence>
<sequence length="143" mass="16335">MTKFKLIFIILSVFSVFSCTNTEKKSIPNKKVVPKLEMEQGGQIFRAKCMNCHKRNGEGLDPTYPPLAKSDFLKNNIEDAVRMVKFGSSQKIKVNGVTYQSYMPESGLSDEDLRLVFNYILNSWGNEYGNLDLETIKAIKKKR</sequence>
<feature type="signal peptide" evidence="5">
    <location>
        <begin position="1"/>
        <end position="18"/>
    </location>
</feature>
<accession>A0A4Q1JNY8</accession>
<dbReference type="InterPro" id="IPR051459">
    <property type="entry name" value="Cytochrome_c-type_DH"/>
</dbReference>
<dbReference type="PROSITE" id="PS51007">
    <property type="entry name" value="CYTC"/>
    <property type="match status" value="1"/>
</dbReference>
<dbReference type="SUPFAM" id="SSF46626">
    <property type="entry name" value="Cytochrome c"/>
    <property type="match status" value="1"/>
</dbReference>
<evidence type="ECO:0000256" key="5">
    <source>
        <dbReference type="SAM" id="SignalP"/>
    </source>
</evidence>
<organism evidence="7 8">
    <name type="scientific">Ancylomarina salipaludis</name>
    <dbReference type="NCBI Taxonomy" id="2501299"/>
    <lineage>
        <taxon>Bacteria</taxon>
        <taxon>Pseudomonadati</taxon>
        <taxon>Bacteroidota</taxon>
        <taxon>Bacteroidia</taxon>
        <taxon>Marinilabiliales</taxon>
        <taxon>Marinifilaceae</taxon>
        <taxon>Ancylomarina</taxon>
    </lineage>
</organism>
<protein>
    <submittedName>
        <fullName evidence="7">Cytochrome c</fullName>
    </submittedName>
</protein>
<dbReference type="OrthoDB" id="9811395at2"/>
<dbReference type="Gene3D" id="1.10.760.10">
    <property type="entry name" value="Cytochrome c-like domain"/>
    <property type="match status" value="1"/>
</dbReference>
<evidence type="ECO:0000256" key="2">
    <source>
        <dbReference type="ARBA" id="ARBA00022723"/>
    </source>
</evidence>
<dbReference type="Pfam" id="PF00034">
    <property type="entry name" value="Cytochrom_C"/>
    <property type="match status" value="1"/>
</dbReference>
<dbReference type="GO" id="GO:0020037">
    <property type="term" value="F:heme binding"/>
    <property type="evidence" value="ECO:0007669"/>
    <property type="project" value="InterPro"/>
</dbReference>
<reference evidence="7 8" key="1">
    <citation type="submission" date="2019-01" db="EMBL/GenBank/DDBJ databases">
        <title>Ancylomarina salipaludis sp. nov., isolated from a salt marsh.</title>
        <authorList>
            <person name="Yoon J.-H."/>
        </authorList>
    </citation>
    <scope>NUCLEOTIDE SEQUENCE [LARGE SCALE GENOMIC DNA]</scope>
    <source>
        <strain evidence="7 8">SHSM-M15</strain>
    </source>
</reference>
<dbReference type="InterPro" id="IPR036909">
    <property type="entry name" value="Cyt_c-like_dom_sf"/>
</dbReference>
<evidence type="ECO:0000256" key="4">
    <source>
        <dbReference type="PROSITE-ProRule" id="PRU00433"/>
    </source>
</evidence>
<keyword evidence="3 4" id="KW-0408">Iron</keyword>
<name>A0A4Q1JNY8_9BACT</name>
<keyword evidence="1 4" id="KW-0349">Heme</keyword>
<proteinExistence type="predicted"/>
<dbReference type="RefSeq" id="WP_129252774.1">
    <property type="nucleotide sequence ID" value="NZ_SAXA01000002.1"/>
</dbReference>
<dbReference type="GO" id="GO:0009055">
    <property type="term" value="F:electron transfer activity"/>
    <property type="evidence" value="ECO:0007669"/>
    <property type="project" value="InterPro"/>
</dbReference>
<gene>
    <name evidence="7" type="ORF">EO244_02940</name>
</gene>
<evidence type="ECO:0000259" key="6">
    <source>
        <dbReference type="PROSITE" id="PS51007"/>
    </source>
</evidence>
<evidence type="ECO:0000313" key="7">
    <source>
        <dbReference type="EMBL" id="RXQ96598.1"/>
    </source>
</evidence>